<feature type="transmembrane region" description="Helical" evidence="1">
    <location>
        <begin position="45"/>
        <end position="66"/>
    </location>
</feature>
<name>A0A8D8W214_9HEMI</name>
<organism evidence="2">
    <name type="scientific">Cacopsylla melanoneura</name>
    <dbReference type="NCBI Taxonomy" id="428564"/>
    <lineage>
        <taxon>Eukaryota</taxon>
        <taxon>Metazoa</taxon>
        <taxon>Ecdysozoa</taxon>
        <taxon>Arthropoda</taxon>
        <taxon>Hexapoda</taxon>
        <taxon>Insecta</taxon>
        <taxon>Pterygota</taxon>
        <taxon>Neoptera</taxon>
        <taxon>Paraneoptera</taxon>
        <taxon>Hemiptera</taxon>
        <taxon>Sternorrhyncha</taxon>
        <taxon>Psylloidea</taxon>
        <taxon>Psyllidae</taxon>
        <taxon>Psyllinae</taxon>
        <taxon>Cacopsylla</taxon>
    </lineage>
</organism>
<protein>
    <submittedName>
        <fullName evidence="2">Uncharacterized protein</fullName>
    </submittedName>
</protein>
<sequence length="105" mass="13116">MVHFGMMWVVFPVMYFQMVWIMYIMMAFSMHFVVMWLMFAMHFQMVWLVFCMHFHMMWFMLLCVMLRMVKIMFPCIQFIFSLGFLVVFMEELAVCLFHSMHFLFH</sequence>
<reference evidence="2" key="1">
    <citation type="submission" date="2021-05" db="EMBL/GenBank/DDBJ databases">
        <authorList>
            <person name="Alioto T."/>
            <person name="Alioto T."/>
            <person name="Gomez Garrido J."/>
        </authorList>
    </citation>
    <scope>NUCLEOTIDE SEQUENCE</scope>
</reference>
<dbReference type="EMBL" id="HBUF01124979">
    <property type="protein sequence ID" value="CAG6642919.1"/>
    <property type="molecule type" value="Transcribed_RNA"/>
</dbReference>
<dbReference type="EMBL" id="HBUF01124978">
    <property type="protein sequence ID" value="CAG6642918.1"/>
    <property type="molecule type" value="Transcribed_RNA"/>
</dbReference>
<evidence type="ECO:0000313" key="2">
    <source>
        <dbReference type="EMBL" id="CAG6642918.1"/>
    </source>
</evidence>
<keyword evidence="1" id="KW-1133">Transmembrane helix</keyword>
<feature type="transmembrane region" description="Helical" evidence="1">
    <location>
        <begin position="78"/>
        <end position="104"/>
    </location>
</feature>
<accession>A0A8D8W214</accession>
<keyword evidence="1" id="KW-0472">Membrane</keyword>
<dbReference type="AlphaFoldDB" id="A0A8D8W214"/>
<keyword evidence="1" id="KW-0812">Transmembrane</keyword>
<evidence type="ECO:0000256" key="1">
    <source>
        <dbReference type="SAM" id="Phobius"/>
    </source>
</evidence>
<proteinExistence type="predicted"/>